<comment type="caution">
    <text evidence="2">The sequence shown here is derived from an EMBL/GenBank/DDBJ whole genome shotgun (WGS) entry which is preliminary data.</text>
</comment>
<name>A0A5J4U8K2_9EUKA</name>
<evidence type="ECO:0000256" key="1">
    <source>
        <dbReference type="SAM" id="MobiDB-lite"/>
    </source>
</evidence>
<sequence length="95" mass="11032">MLDCQLVRNRALVSIAFAQIQSLCQKKQDQYQPVIGKEQNLKQMSDKIIMLKKKKNKLMMQDYWSFIAPCQMHNDQNTGPAPYRTQEKLKTGNGN</sequence>
<feature type="compositionally biased region" description="Basic and acidic residues" evidence="1">
    <location>
        <begin position="85"/>
        <end position="95"/>
    </location>
</feature>
<organism evidence="2 3">
    <name type="scientific">Streblomastix strix</name>
    <dbReference type="NCBI Taxonomy" id="222440"/>
    <lineage>
        <taxon>Eukaryota</taxon>
        <taxon>Metamonada</taxon>
        <taxon>Preaxostyla</taxon>
        <taxon>Oxymonadida</taxon>
        <taxon>Streblomastigidae</taxon>
        <taxon>Streblomastix</taxon>
    </lineage>
</organism>
<evidence type="ECO:0000313" key="2">
    <source>
        <dbReference type="EMBL" id="KAA6366877.1"/>
    </source>
</evidence>
<dbReference type="AlphaFoldDB" id="A0A5J4U8K2"/>
<dbReference type="EMBL" id="SNRW01018921">
    <property type="protein sequence ID" value="KAA6366877.1"/>
    <property type="molecule type" value="Genomic_DNA"/>
</dbReference>
<evidence type="ECO:0000313" key="3">
    <source>
        <dbReference type="Proteomes" id="UP000324800"/>
    </source>
</evidence>
<dbReference type="Proteomes" id="UP000324800">
    <property type="component" value="Unassembled WGS sequence"/>
</dbReference>
<gene>
    <name evidence="2" type="ORF">EZS28_037598</name>
</gene>
<proteinExistence type="predicted"/>
<accession>A0A5J4U8K2</accession>
<protein>
    <submittedName>
        <fullName evidence="2">Uncharacterized protein</fullName>
    </submittedName>
</protein>
<feature type="region of interest" description="Disordered" evidence="1">
    <location>
        <begin position="75"/>
        <end position="95"/>
    </location>
</feature>
<reference evidence="2 3" key="1">
    <citation type="submission" date="2019-03" db="EMBL/GenBank/DDBJ databases">
        <title>Single cell metagenomics reveals metabolic interactions within the superorganism composed of flagellate Streblomastix strix and complex community of Bacteroidetes bacteria on its surface.</title>
        <authorList>
            <person name="Treitli S.C."/>
            <person name="Kolisko M."/>
            <person name="Husnik F."/>
            <person name="Keeling P."/>
            <person name="Hampl V."/>
        </authorList>
    </citation>
    <scope>NUCLEOTIDE SEQUENCE [LARGE SCALE GENOMIC DNA]</scope>
    <source>
        <strain evidence="2">ST1C</strain>
    </source>
</reference>